<sequence length="262" mass="30148">MVCGGDIFLSAIDIPATIFHISMAVFLIYNIFKKSKRFCTGFYVLFATISLFDVIQIGMIYFALRIPSCGYFPTLYLNNHWLIWLMYIITTYIEFYQLFGHTLISVNRFAVLLLSDKYNRESITISVITTAMVISTLTAFVLDLLVVIKIRHRLLSSKLTSIALQNDIKLLFSSIVVFCAQLLLTLYYVAVSYSVLSEDIDIQIFAQQQYIWISDVMSLCGSFALFAISDTVRRSYLEFYGITTTRLTMVRKRRPINDTTIF</sequence>
<dbReference type="AlphaFoldDB" id="A0AAD4MLY9"/>
<reference evidence="2" key="1">
    <citation type="submission" date="2022-01" db="EMBL/GenBank/DDBJ databases">
        <title>Genome Sequence Resource for Two Populations of Ditylenchus destructor, the Migratory Endoparasitic Phytonematode.</title>
        <authorList>
            <person name="Zhang H."/>
            <person name="Lin R."/>
            <person name="Xie B."/>
        </authorList>
    </citation>
    <scope>NUCLEOTIDE SEQUENCE</scope>
    <source>
        <strain evidence="2">BazhouSP</strain>
    </source>
</reference>
<feature type="transmembrane region" description="Helical" evidence="1">
    <location>
        <begin position="41"/>
        <end position="64"/>
    </location>
</feature>
<keyword evidence="3" id="KW-1185">Reference proteome</keyword>
<comment type="caution">
    <text evidence="2">The sequence shown here is derived from an EMBL/GenBank/DDBJ whole genome shotgun (WGS) entry which is preliminary data.</text>
</comment>
<organism evidence="2 3">
    <name type="scientific">Ditylenchus destructor</name>
    <dbReference type="NCBI Taxonomy" id="166010"/>
    <lineage>
        <taxon>Eukaryota</taxon>
        <taxon>Metazoa</taxon>
        <taxon>Ecdysozoa</taxon>
        <taxon>Nematoda</taxon>
        <taxon>Chromadorea</taxon>
        <taxon>Rhabditida</taxon>
        <taxon>Tylenchina</taxon>
        <taxon>Tylenchomorpha</taxon>
        <taxon>Sphaerularioidea</taxon>
        <taxon>Anguinidae</taxon>
        <taxon>Anguininae</taxon>
        <taxon>Ditylenchus</taxon>
    </lineage>
</organism>
<feature type="transmembrane region" description="Helical" evidence="1">
    <location>
        <begin position="168"/>
        <end position="190"/>
    </location>
</feature>
<feature type="transmembrane region" description="Helical" evidence="1">
    <location>
        <begin position="210"/>
        <end position="228"/>
    </location>
</feature>
<feature type="transmembrane region" description="Helical" evidence="1">
    <location>
        <begin position="84"/>
        <end position="104"/>
    </location>
</feature>
<feature type="transmembrane region" description="Helical" evidence="1">
    <location>
        <begin position="7"/>
        <end position="29"/>
    </location>
</feature>
<gene>
    <name evidence="2" type="ORF">DdX_18036</name>
</gene>
<keyword evidence="1" id="KW-0812">Transmembrane</keyword>
<protein>
    <submittedName>
        <fullName evidence="2">Serpentine type 7TM GPCR chemoreceptor srv domain-containing protein</fullName>
    </submittedName>
</protein>
<evidence type="ECO:0000313" key="2">
    <source>
        <dbReference type="EMBL" id="KAI1698227.1"/>
    </source>
</evidence>
<dbReference type="PANTHER" id="PTHR31627">
    <property type="entry name" value="SERPENTINE RECEPTOR CLASS GAMMA-RELATED"/>
    <property type="match status" value="1"/>
</dbReference>
<accession>A0AAD4MLY9</accession>
<dbReference type="Pfam" id="PF10323">
    <property type="entry name" value="7TM_GPCR_Srv"/>
    <property type="match status" value="2"/>
</dbReference>
<name>A0AAD4MLY9_9BILA</name>
<proteinExistence type="predicted"/>
<keyword evidence="1" id="KW-1133">Transmembrane helix</keyword>
<evidence type="ECO:0000313" key="3">
    <source>
        <dbReference type="Proteomes" id="UP001201812"/>
    </source>
</evidence>
<dbReference type="EMBL" id="JAKKPZ010000228">
    <property type="protein sequence ID" value="KAI1698227.1"/>
    <property type="molecule type" value="Genomic_DNA"/>
</dbReference>
<evidence type="ECO:0000256" key="1">
    <source>
        <dbReference type="SAM" id="Phobius"/>
    </source>
</evidence>
<dbReference type="InterPro" id="IPR019426">
    <property type="entry name" value="7TM_GPCR_serpentine_rcpt_Srv"/>
</dbReference>
<dbReference type="InterPro" id="IPR051119">
    <property type="entry name" value="Nematode_SR-like"/>
</dbReference>
<feature type="transmembrane region" description="Helical" evidence="1">
    <location>
        <begin position="124"/>
        <end position="148"/>
    </location>
</feature>
<dbReference type="Proteomes" id="UP001201812">
    <property type="component" value="Unassembled WGS sequence"/>
</dbReference>
<dbReference type="PANTHER" id="PTHR31627:SF42">
    <property type="entry name" value="G_PROTEIN_RECEP_F1_2 DOMAIN-CONTAINING PROTEIN-RELATED"/>
    <property type="match status" value="1"/>
</dbReference>
<keyword evidence="1" id="KW-0472">Membrane</keyword>